<dbReference type="InterPro" id="IPR000182">
    <property type="entry name" value="GNAT_dom"/>
</dbReference>
<comment type="caution">
    <text evidence="4">The sequence shown here is derived from an EMBL/GenBank/DDBJ whole genome shotgun (WGS) entry which is preliminary data.</text>
</comment>
<evidence type="ECO:0000313" key="5">
    <source>
        <dbReference type="Proteomes" id="UP000444174"/>
    </source>
</evidence>
<evidence type="ECO:0000259" key="3">
    <source>
        <dbReference type="PROSITE" id="PS51186"/>
    </source>
</evidence>
<reference evidence="4 5" key="1">
    <citation type="submission" date="2019-10" db="EMBL/GenBank/DDBJ databases">
        <title>Epibacterium sp. nov., isolated from seawater.</title>
        <authorList>
            <person name="Zhang X."/>
            <person name="Li N."/>
        </authorList>
    </citation>
    <scope>NUCLEOTIDE SEQUENCE [LARGE SCALE GENOMIC DNA]</scope>
    <source>
        <strain evidence="4 5">SM1979</strain>
    </source>
</reference>
<dbReference type="CDD" id="cd04301">
    <property type="entry name" value="NAT_SF"/>
    <property type="match status" value="1"/>
</dbReference>
<dbReference type="SUPFAM" id="SSF55729">
    <property type="entry name" value="Acyl-CoA N-acyltransferases (Nat)"/>
    <property type="match status" value="1"/>
</dbReference>
<dbReference type="RefSeq" id="WP_153217339.1">
    <property type="nucleotide sequence ID" value="NZ_WIBF01000014.1"/>
</dbReference>
<sequence>MTSADLSTPAWLYDLVEATWPTAALHQNGPVSLRDGQGGGSRVSAATVDDGFEPADLTKAIHAMRAMGQTPLFMVRDGQEVLDQALEQMGFVVKDPVIFQIAPTRALARETVPPVTTFDIWPPLAIQTDIWAEGGINAPRLAVMARVKGNKTAILGRVDDQPAATAFVAIKDGVAMLHALEVRTAHRRKGLARWMMCHAAKWAEHHGATQLAILVTRANTGANALYRSLGMKPCGQYHYRVLEPTA</sequence>
<dbReference type="Pfam" id="PF00583">
    <property type="entry name" value="Acetyltransf_1"/>
    <property type="match status" value="1"/>
</dbReference>
<feature type="domain" description="N-acetyltransferase" evidence="3">
    <location>
        <begin position="110"/>
        <end position="246"/>
    </location>
</feature>
<protein>
    <submittedName>
        <fullName evidence="4">GNAT family N-acetyltransferase</fullName>
    </submittedName>
</protein>
<dbReference type="InterPro" id="IPR050680">
    <property type="entry name" value="YpeA/RimI_acetyltransf"/>
</dbReference>
<dbReference type="GO" id="GO:0016747">
    <property type="term" value="F:acyltransferase activity, transferring groups other than amino-acyl groups"/>
    <property type="evidence" value="ECO:0007669"/>
    <property type="project" value="InterPro"/>
</dbReference>
<evidence type="ECO:0000313" key="4">
    <source>
        <dbReference type="EMBL" id="MQQ10359.1"/>
    </source>
</evidence>
<evidence type="ECO:0000256" key="1">
    <source>
        <dbReference type="ARBA" id="ARBA00022679"/>
    </source>
</evidence>
<dbReference type="Gene3D" id="3.40.630.30">
    <property type="match status" value="1"/>
</dbReference>
<name>A0A843YMC3_9RHOB</name>
<dbReference type="Proteomes" id="UP000444174">
    <property type="component" value="Unassembled WGS sequence"/>
</dbReference>
<keyword evidence="1 4" id="KW-0808">Transferase</keyword>
<organism evidence="4 5">
    <name type="scientific">Tritonibacter litoralis</name>
    <dbReference type="NCBI Taxonomy" id="2662264"/>
    <lineage>
        <taxon>Bacteria</taxon>
        <taxon>Pseudomonadati</taxon>
        <taxon>Pseudomonadota</taxon>
        <taxon>Alphaproteobacteria</taxon>
        <taxon>Rhodobacterales</taxon>
        <taxon>Paracoccaceae</taxon>
        <taxon>Tritonibacter</taxon>
    </lineage>
</organism>
<keyword evidence="2" id="KW-0012">Acyltransferase</keyword>
<dbReference type="EMBL" id="WIBF01000014">
    <property type="protein sequence ID" value="MQQ10359.1"/>
    <property type="molecule type" value="Genomic_DNA"/>
</dbReference>
<keyword evidence="5" id="KW-1185">Reference proteome</keyword>
<dbReference type="PROSITE" id="PS51186">
    <property type="entry name" value="GNAT"/>
    <property type="match status" value="1"/>
</dbReference>
<dbReference type="AlphaFoldDB" id="A0A843YMC3"/>
<proteinExistence type="predicted"/>
<evidence type="ECO:0000256" key="2">
    <source>
        <dbReference type="ARBA" id="ARBA00023315"/>
    </source>
</evidence>
<dbReference type="InterPro" id="IPR016181">
    <property type="entry name" value="Acyl_CoA_acyltransferase"/>
</dbReference>
<accession>A0A843YMC3</accession>
<gene>
    <name evidence="4" type="ORF">GFB49_17975</name>
</gene>
<dbReference type="PANTHER" id="PTHR43420">
    <property type="entry name" value="ACETYLTRANSFERASE"/>
    <property type="match status" value="1"/>
</dbReference>